<dbReference type="InterPro" id="IPR035919">
    <property type="entry name" value="EAL_sf"/>
</dbReference>
<dbReference type="InterPro" id="IPR001633">
    <property type="entry name" value="EAL_dom"/>
</dbReference>
<dbReference type="PANTHER" id="PTHR33121:SF23">
    <property type="entry name" value="CYCLIC DI-GMP PHOSPHODIESTERASE PDEB"/>
    <property type="match status" value="1"/>
</dbReference>
<dbReference type="SMART" id="SM00052">
    <property type="entry name" value="EAL"/>
    <property type="match status" value="1"/>
</dbReference>
<dbReference type="GO" id="GO:0071111">
    <property type="term" value="F:cyclic-guanylate-specific phosphodiesterase activity"/>
    <property type="evidence" value="ECO:0007669"/>
    <property type="project" value="InterPro"/>
</dbReference>
<evidence type="ECO:0000313" key="3">
    <source>
        <dbReference type="Proteomes" id="UP000526233"/>
    </source>
</evidence>
<name>A0A7Y3T9P9_9HYPH</name>
<dbReference type="CDD" id="cd01948">
    <property type="entry name" value="EAL"/>
    <property type="match status" value="1"/>
</dbReference>
<dbReference type="PROSITE" id="PS50883">
    <property type="entry name" value="EAL"/>
    <property type="match status" value="1"/>
</dbReference>
<evidence type="ECO:0000313" key="2">
    <source>
        <dbReference type="EMBL" id="NNV23478.1"/>
    </source>
</evidence>
<organism evidence="2 3">
    <name type="scientific">Brucella pseudogrignonensis</name>
    <dbReference type="NCBI Taxonomy" id="419475"/>
    <lineage>
        <taxon>Bacteria</taxon>
        <taxon>Pseudomonadati</taxon>
        <taxon>Pseudomonadota</taxon>
        <taxon>Alphaproteobacteria</taxon>
        <taxon>Hyphomicrobiales</taxon>
        <taxon>Brucellaceae</taxon>
        <taxon>Brucella/Ochrobactrum group</taxon>
        <taxon>Brucella</taxon>
    </lineage>
</organism>
<dbReference type="Pfam" id="PF00563">
    <property type="entry name" value="EAL"/>
    <property type="match status" value="1"/>
</dbReference>
<dbReference type="InterPro" id="IPR050706">
    <property type="entry name" value="Cyclic-di-GMP_PDE-like"/>
</dbReference>
<dbReference type="SUPFAM" id="SSF141868">
    <property type="entry name" value="EAL domain-like"/>
    <property type="match status" value="1"/>
</dbReference>
<sequence>MPPMRKEFTVCMGIDMLDSLSSARNGRMLLREAAFLCAYQPVKRAALGDLTFYHEGLARLRTADGIVHSGGYFIPQLESCGEIIHLDQQILNVVINDLKREPNLQRGCNVSAVTFQNREIRNKMLSAILASGLASRLVLEITETSPLRDAREINQFIKQAQETGCRIAMDDFGAGHLSPSQLLKVEPDIIKIDASMLWNIRGKSKRSHSLHHIVDFALCIAPVVVVEGVETAEQWGRAVASGATHIQGYYVGRPSMGV</sequence>
<dbReference type="Proteomes" id="UP000526233">
    <property type="component" value="Unassembled WGS sequence"/>
</dbReference>
<reference evidence="2 3" key="1">
    <citation type="submission" date="2018-11" db="EMBL/GenBank/DDBJ databases">
        <title>Genome sequencing and analysis.</title>
        <authorList>
            <person name="Huang Y.-T."/>
        </authorList>
    </citation>
    <scope>NUCLEOTIDE SEQUENCE [LARGE SCALE GENOMIC DNA]</scope>
    <source>
        <strain evidence="2 3">SHIN</strain>
    </source>
</reference>
<feature type="domain" description="EAL" evidence="1">
    <location>
        <begin position="19"/>
        <end position="258"/>
    </location>
</feature>
<gene>
    <name evidence="2" type="ORF">EHE22_24145</name>
</gene>
<dbReference type="PANTHER" id="PTHR33121">
    <property type="entry name" value="CYCLIC DI-GMP PHOSPHODIESTERASE PDEF"/>
    <property type="match status" value="1"/>
</dbReference>
<dbReference type="Gene3D" id="3.20.20.450">
    <property type="entry name" value="EAL domain"/>
    <property type="match status" value="1"/>
</dbReference>
<dbReference type="AlphaFoldDB" id="A0A7Y3T9P9"/>
<proteinExistence type="predicted"/>
<protein>
    <submittedName>
        <fullName evidence="2">EAL domain-containing protein</fullName>
    </submittedName>
</protein>
<accession>A0A7Y3T9P9</accession>
<dbReference type="EMBL" id="PKQI01000004">
    <property type="protein sequence ID" value="NNV23478.1"/>
    <property type="molecule type" value="Genomic_DNA"/>
</dbReference>
<comment type="caution">
    <text evidence="2">The sequence shown here is derived from an EMBL/GenBank/DDBJ whole genome shotgun (WGS) entry which is preliminary data.</text>
</comment>
<evidence type="ECO:0000259" key="1">
    <source>
        <dbReference type="PROSITE" id="PS50883"/>
    </source>
</evidence>